<dbReference type="PANTHER" id="PTHR31973:SF187">
    <property type="entry name" value="MUTATOR TRANSPOSASE MUDRA PROTEIN"/>
    <property type="match status" value="1"/>
</dbReference>
<feature type="compositionally biased region" description="Acidic residues" evidence="1">
    <location>
        <begin position="130"/>
        <end position="150"/>
    </location>
</feature>
<sequence>MQASESAAIARSVFEAYEELRQLGYLQDNIAALWYKDPSLDDLETSLKMLKGDADAIKMCNIAGLRDIVGDAEPFLKVGYIDVGGVAEEGTDAGLGLVVFEGHMAEAAEASGDPNKGTEGGDKFRVDESGTSDEDSEDPEYMPSDEEGDSAGDVHFTDSEEEYKYDSKFDEDNSVPKEATSGKGKGVGISQFSDEDGADSDELEINHMIGGDEGDDDDAEDDADDVSDRGKDCPFWLYAHRVGDEFTWQLRSMNLHHTCMQTHRVGILYTKWLGAQFKKKVESNPRIKIKELQAKAHKKWNVLVTKSMAAKSKEEALSQIQDAFREQYKRINDYCVELLRANLGSSGLLPAFEEVIPGVDNRYCVRHLYNNFRKKFPGLEMKNQMWRCAKSTHWKDWEKEMKSLRLKNEGAFRHLNNIPPRF</sequence>
<feature type="region of interest" description="Disordered" evidence="1">
    <location>
        <begin position="108"/>
        <end position="227"/>
    </location>
</feature>
<dbReference type="EMBL" id="SDMP01000018">
    <property type="protein sequence ID" value="RYQ96569.1"/>
    <property type="molecule type" value="Genomic_DNA"/>
</dbReference>
<comment type="caution">
    <text evidence="3">The sequence shown here is derived from an EMBL/GenBank/DDBJ whole genome shotgun (WGS) entry which is preliminary data.</text>
</comment>
<organism evidence="3 4">
    <name type="scientific">Arachis hypogaea</name>
    <name type="common">Peanut</name>
    <dbReference type="NCBI Taxonomy" id="3818"/>
    <lineage>
        <taxon>Eukaryota</taxon>
        <taxon>Viridiplantae</taxon>
        <taxon>Streptophyta</taxon>
        <taxon>Embryophyta</taxon>
        <taxon>Tracheophyta</taxon>
        <taxon>Spermatophyta</taxon>
        <taxon>Magnoliopsida</taxon>
        <taxon>eudicotyledons</taxon>
        <taxon>Gunneridae</taxon>
        <taxon>Pentapetalae</taxon>
        <taxon>rosids</taxon>
        <taxon>fabids</taxon>
        <taxon>Fabales</taxon>
        <taxon>Fabaceae</taxon>
        <taxon>Papilionoideae</taxon>
        <taxon>50 kb inversion clade</taxon>
        <taxon>dalbergioids sensu lato</taxon>
        <taxon>Dalbergieae</taxon>
        <taxon>Pterocarpus clade</taxon>
        <taxon>Arachis</taxon>
    </lineage>
</organism>
<evidence type="ECO:0000313" key="3">
    <source>
        <dbReference type="EMBL" id="RYQ96569.1"/>
    </source>
</evidence>
<dbReference type="AlphaFoldDB" id="A0A444Y3V3"/>
<protein>
    <recommendedName>
        <fullName evidence="2">PB1-like domain-containing protein</fullName>
    </recommendedName>
</protein>
<evidence type="ECO:0000259" key="2">
    <source>
        <dbReference type="Pfam" id="PF26130"/>
    </source>
</evidence>
<feature type="compositionally biased region" description="Basic and acidic residues" evidence="1">
    <location>
        <begin position="155"/>
        <end position="175"/>
    </location>
</feature>
<keyword evidence="4" id="KW-1185">Reference proteome</keyword>
<dbReference type="InterPro" id="IPR058594">
    <property type="entry name" value="PB1-like_dom_pln"/>
</dbReference>
<dbReference type="PANTHER" id="PTHR31973">
    <property type="entry name" value="POLYPROTEIN, PUTATIVE-RELATED"/>
    <property type="match status" value="1"/>
</dbReference>
<feature type="domain" description="PB1-like" evidence="2">
    <location>
        <begin position="12"/>
        <end position="63"/>
    </location>
</feature>
<feature type="compositionally biased region" description="Acidic residues" evidence="1">
    <location>
        <begin position="193"/>
        <end position="203"/>
    </location>
</feature>
<evidence type="ECO:0000256" key="1">
    <source>
        <dbReference type="SAM" id="MobiDB-lite"/>
    </source>
</evidence>
<evidence type="ECO:0000313" key="4">
    <source>
        <dbReference type="Proteomes" id="UP000289738"/>
    </source>
</evidence>
<reference evidence="3 4" key="1">
    <citation type="submission" date="2019-01" db="EMBL/GenBank/DDBJ databases">
        <title>Sequencing of cultivated peanut Arachis hypogaea provides insights into genome evolution and oil improvement.</title>
        <authorList>
            <person name="Chen X."/>
        </authorList>
    </citation>
    <scope>NUCLEOTIDE SEQUENCE [LARGE SCALE GENOMIC DNA]</scope>
    <source>
        <strain evidence="4">cv. Fuhuasheng</strain>
        <tissue evidence="3">Leaves</tissue>
    </source>
</reference>
<name>A0A444Y3V3_ARAHY</name>
<dbReference type="Proteomes" id="UP000289738">
    <property type="component" value="Chromosome B08"/>
</dbReference>
<feature type="compositionally biased region" description="Basic and acidic residues" evidence="1">
    <location>
        <begin position="119"/>
        <end position="128"/>
    </location>
</feature>
<accession>A0A444Y3V3</accession>
<feature type="compositionally biased region" description="Acidic residues" evidence="1">
    <location>
        <begin position="212"/>
        <end position="225"/>
    </location>
</feature>
<proteinExistence type="predicted"/>
<dbReference type="Pfam" id="PF26130">
    <property type="entry name" value="PB1-like"/>
    <property type="match status" value="1"/>
</dbReference>
<gene>
    <name evidence="3" type="ORF">Ahy_B08g092367</name>
</gene>